<dbReference type="Gene3D" id="2.10.25.10">
    <property type="entry name" value="Laminin"/>
    <property type="match status" value="4"/>
</dbReference>
<feature type="region of interest" description="Disordered" evidence="9">
    <location>
        <begin position="536"/>
        <end position="557"/>
    </location>
</feature>
<dbReference type="PROSITE" id="PS01186">
    <property type="entry name" value="EGF_2"/>
    <property type="match status" value="2"/>
</dbReference>
<dbReference type="PROSITE" id="PS00010">
    <property type="entry name" value="ASX_HYDROXYL"/>
    <property type="match status" value="3"/>
</dbReference>
<reference evidence="13" key="1">
    <citation type="submission" date="2020-11" db="EMBL/GenBank/DDBJ databases">
        <title>Gallus gallus (Chicken) genome, bGalGal1, GRCg7b, maternal haplotype autosomes + Z &amp; W.</title>
        <authorList>
            <person name="Warren W."/>
            <person name="Formenti G."/>
            <person name="Fedrigo O."/>
            <person name="Haase B."/>
            <person name="Mountcastle J."/>
            <person name="Balacco J."/>
            <person name="Tracey A."/>
            <person name="Schneider V."/>
            <person name="Okimoto R."/>
            <person name="Cheng H."/>
            <person name="Hawken R."/>
            <person name="Howe K."/>
            <person name="Jarvis E.D."/>
        </authorList>
    </citation>
    <scope>NUCLEOTIDE SEQUENCE [LARGE SCALE GENOMIC DNA]</scope>
    <source>
        <strain evidence="13">Broiler</strain>
    </source>
</reference>
<dbReference type="Gene3D" id="2.10.70.10">
    <property type="entry name" value="Complement Module, domain 1"/>
    <property type="match status" value="2"/>
</dbReference>
<evidence type="ECO:0000256" key="5">
    <source>
        <dbReference type="ARBA" id="ARBA00022737"/>
    </source>
</evidence>
<feature type="compositionally biased region" description="Low complexity" evidence="9">
    <location>
        <begin position="536"/>
        <end position="554"/>
    </location>
</feature>
<keyword evidence="4 10" id="KW-0732">Signal</keyword>
<dbReference type="FunFam" id="2.10.25.10:FF:000545">
    <property type="entry name" value="von Willebrand factor C and EGF domain-containing protein"/>
    <property type="match status" value="1"/>
</dbReference>
<evidence type="ECO:0000256" key="7">
    <source>
        <dbReference type="ARBA" id="ARBA00023180"/>
    </source>
</evidence>
<name>A0A8V0ZC27_CHICK</name>
<dbReference type="GeneTree" id="ENSGT00940000161089"/>
<feature type="chain" id="PRO_5036463058" evidence="10">
    <location>
        <begin position="22"/>
        <end position="855"/>
    </location>
</feature>
<evidence type="ECO:0000313" key="13">
    <source>
        <dbReference type="Ensembl" id="ENSGALP00010028237.1"/>
    </source>
</evidence>
<dbReference type="InterPro" id="IPR001881">
    <property type="entry name" value="EGF-like_Ca-bd_dom"/>
</dbReference>
<evidence type="ECO:0000259" key="11">
    <source>
        <dbReference type="PROSITE" id="PS50026"/>
    </source>
</evidence>
<dbReference type="PROSITE" id="PS50026">
    <property type="entry name" value="EGF_3"/>
    <property type="match status" value="2"/>
</dbReference>
<dbReference type="Gene3D" id="6.20.200.20">
    <property type="match status" value="2"/>
</dbReference>
<evidence type="ECO:0000256" key="9">
    <source>
        <dbReference type="SAM" id="MobiDB-lite"/>
    </source>
</evidence>
<dbReference type="PROSITE" id="PS50184">
    <property type="entry name" value="VWFC_2"/>
    <property type="match status" value="3"/>
</dbReference>
<dbReference type="Pfam" id="PF23334">
    <property type="entry name" value="VWC2L_2nd"/>
    <property type="match status" value="1"/>
</dbReference>
<dbReference type="PANTHER" id="PTHR47333">
    <property type="entry name" value="VON WILLEBRAND FACTOR C AND EGF DOMAIN-CONTAINING PROTEIN"/>
    <property type="match status" value="1"/>
</dbReference>
<reference evidence="13" key="3">
    <citation type="submission" date="2025-09" db="UniProtKB">
        <authorList>
            <consortium name="Ensembl"/>
        </authorList>
    </citation>
    <scope>IDENTIFICATION</scope>
    <source>
        <strain evidence="13">broiler</strain>
    </source>
</reference>
<comment type="subcellular location">
    <subcellularLocation>
        <location evidence="1">Secreted</location>
    </subcellularLocation>
</comment>
<dbReference type="FunFam" id="2.10.25.10:FF:000010">
    <property type="entry name" value="Pro-epidermal growth factor"/>
    <property type="match status" value="1"/>
</dbReference>
<protein>
    <submittedName>
        <fullName evidence="13">von Willebrand factor C and EGF domains</fullName>
    </submittedName>
</protein>
<organism evidence="13 14">
    <name type="scientific">Gallus gallus</name>
    <name type="common">Chicken</name>
    <dbReference type="NCBI Taxonomy" id="9031"/>
    <lineage>
        <taxon>Eukaryota</taxon>
        <taxon>Metazoa</taxon>
        <taxon>Chordata</taxon>
        <taxon>Craniata</taxon>
        <taxon>Vertebrata</taxon>
        <taxon>Euteleostomi</taxon>
        <taxon>Archelosauria</taxon>
        <taxon>Archosauria</taxon>
        <taxon>Dinosauria</taxon>
        <taxon>Saurischia</taxon>
        <taxon>Theropoda</taxon>
        <taxon>Coelurosauria</taxon>
        <taxon>Aves</taxon>
        <taxon>Neognathae</taxon>
        <taxon>Galloanserae</taxon>
        <taxon>Galliformes</taxon>
        <taxon>Phasianidae</taxon>
        <taxon>Phasianinae</taxon>
        <taxon>Gallus</taxon>
    </lineage>
</organism>
<dbReference type="Pfam" id="PF00093">
    <property type="entry name" value="VWC"/>
    <property type="match status" value="1"/>
</dbReference>
<gene>
    <name evidence="13" type="primary">VWCE</name>
</gene>
<dbReference type="AlphaFoldDB" id="A0A8V0ZC27"/>
<keyword evidence="7" id="KW-0325">Glycoprotein</keyword>
<feature type="region of interest" description="Disordered" evidence="9">
    <location>
        <begin position="289"/>
        <end position="334"/>
    </location>
</feature>
<feature type="compositionally biased region" description="Low complexity" evidence="9">
    <location>
        <begin position="831"/>
        <end position="840"/>
    </location>
</feature>
<comment type="caution">
    <text evidence="8">Lacks conserved residue(s) required for the propagation of feature annotation.</text>
</comment>
<evidence type="ECO:0000256" key="6">
    <source>
        <dbReference type="ARBA" id="ARBA00023157"/>
    </source>
</evidence>
<dbReference type="SUPFAM" id="SSF57184">
    <property type="entry name" value="Growth factor receptor domain"/>
    <property type="match status" value="1"/>
</dbReference>
<dbReference type="SMART" id="SM00179">
    <property type="entry name" value="EGF_CA"/>
    <property type="match status" value="3"/>
</dbReference>
<evidence type="ECO:0000256" key="10">
    <source>
        <dbReference type="SAM" id="SignalP"/>
    </source>
</evidence>
<feature type="domain" description="VWFC" evidence="12">
    <location>
        <begin position="687"/>
        <end position="741"/>
    </location>
</feature>
<dbReference type="Pfam" id="PF12662">
    <property type="entry name" value="cEGF"/>
    <property type="match status" value="2"/>
</dbReference>
<keyword evidence="3 8" id="KW-0245">EGF-like domain</keyword>
<keyword evidence="6" id="KW-1015">Disulfide bond</keyword>
<proteinExistence type="predicted"/>
<feature type="compositionally biased region" description="Pro residues" evidence="9">
    <location>
        <begin position="812"/>
        <end position="823"/>
    </location>
</feature>
<evidence type="ECO:0000256" key="4">
    <source>
        <dbReference type="ARBA" id="ARBA00022729"/>
    </source>
</evidence>
<dbReference type="InterPro" id="IPR000152">
    <property type="entry name" value="EGF-type_Asp/Asn_hydroxyl_site"/>
</dbReference>
<reference evidence="13" key="2">
    <citation type="submission" date="2025-08" db="UniProtKB">
        <authorList>
            <consortium name="Ensembl"/>
        </authorList>
    </citation>
    <scope>IDENTIFICATION</scope>
    <source>
        <strain evidence="13">broiler</strain>
    </source>
</reference>
<dbReference type="PROSITE" id="PS01187">
    <property type="entry name" value="EGF_CA"/>
    <property type="match status" value="2"/>
</dbReference>
<dbReference type="Proteomes" id="UP000000539">
    <property type="component" value="Chromosome 5"/>
</dbReference>
<dbReference type="InterPro" id="IPR026823">
    <property type="entry name" value="cEGF"/>
</dbReference>
<dbReference type="SMART" id="SM00181">
    <property type="entry name" value="EGF"/>
    <property type="match status" value="4"/>
</dbReference>
<dbReference type="FunFam" id="2.10.25.10:FF:000361">
    <property type="entry name" value="von Willebrand factor C and EGF domain-containing protein"/>
    <property type="match status" value="1"/>
</dbReference>
<dbReference type="PANTHER" id="PTHR47333:SF1">
    <property type="entry name" value="VON WILLEBRAND FACTOR C AND EGF DOMAIN-CONTAINING PROTEIN"/>
    <property type="match status" value="1"/>
</dbReference>
<dbReference type="GO" id="GO:0005576">
    <property type="term" value="C:extracellular region"/>
    <property type="evidence" value="ECO:0007669"/>
    <property type="project" value="UniProtKB-SubCell"/>
</dbReference>
<feature type="domain" description="VWFC" evidence="12">
    <location>
        <begin position="629"/>
        <end position="687"/>
    </location>
</feature>
<dbReference type="Ensembl" id="ENSGALT00010047753.1">
    <property type="protein sequence ID" value="ENSGALP00010028237.1"/>
    <property type="gene ID" value="ENSGALG00010019771.1"/>
</dbReference>
<dbReference type="InterPro" id="IPR000742">
    <property type="entry name" value="EGF"/>
</dbReference>
<accession>A0A8V0ZC27</accession>
<feature type="signal peptide" evidence="10">
    <location>
        <begin position="1"/>
        <end position="21"/>
    </location>
</feature>
<dbReference type="Pfam" id="PF14670">
    <property type="entry name" value="FXa_inhibition"/>
    <property type="match status" value="1"/>
</dbReference>
<dbReference type="InterPro" id="IPR052080">
    <property type="entry name" value="vWF_C/EGF_Fibrillin"/>
</dbReference>
<dbReference type="OrthoDB" id="10045365at2759"/>
<evidence type="ECO:0000313" key="14">
    <source>
        <dbReference type="Proteomes" id="UP000000539"/>
    </source>
</evidence>
<keyword evidence="2" id="KW-0964">Secreted</keyword>
<dbReference type="SMART" id="SM00214">
    <property type="entry name" value="VWC"/>
    <property type="match status" value="4"/>
</dbReference>
<dbReference type="SUPFAM" id="SSF57603">
    <property type="entry name" value="FnI-like domain"/>
    <property type="match status" value="4"/>
</dbReference>
<keyword evidence="14" id="KW-1185">Reference proteome</keyword>
<evidence type="ECO:0000256" key="1">
    <source>
        <dbReference type="ARBA" id="ARBA00004613"/>
    </source>
</evidence>
<dbReference type="GO" id="GO:0005509">
    <property type="term" value="F:calcium ion binding"/>
    <property type="evidence" value="ECO:0007669"/>
    <property type="project" value="InterPro"/>
</dbReference>
<dbReference type="InterPro" id="IPR001007">
    <property type="entry name" value="VWF_dom"/>
</dbReference>
<dbReference type="PROSITE" id="PS01208">
    <property type="entry name" value="VWFC_1"/>
    <property type="match status" value="1"/>
</dbReference>
<dbReference type="CDD" id="cd00054">
    <property type="entry name" value="EGF_CA"/>
    <property type="match status" value="1"/>
</dbReference>
<feature type="region of interest" description="Disordered" evidence="9">
    <location>
        <begin position="747"/>
        <end position="855"/>
    </location>
</feature>
<evidence type="ECO:0000256" key="8">
    <source>
        <dbReference type="PROSITE-ProRule" id="PRU00076"/>
    </source>
</evidence>
<feature type="compositionally biased region" description="Basic and acidic residues" evidence="9">
    <location>
        <begin position="843"/>
        <end position="855"/>
    </location>
</feature>
<feature type="domain" description="EGF-like" evidence="11">
    <location>
        <begin position="220"/>
        <end position="262"/>
    </location>
</feature>
<evidence type="ECO:0000256" key="2">
    <source>
        <dbReference type="ARBA" id="ARBA00022525"/>
    </source>
</evidence>
<dbReference type="InterPro" id="IPR018097">
    <property type="entry name" value="EGF_Ca-bd_CS"/>
</dbReference>
<feature type="domain" description="EGF-like" evidence="11">
    <location>
        <begin position="181"/>
        <end position="219"/>
    </location>
</feature>
<evidence type="ECO:0000259" key="12">
    <source>
        <dbReference type="PROSITE" id="PS50184"/>
    </source>
</evidence>
<sequence>MLVALLVRAACASLLLPGGQARVYSGRKKPASFAVERRHVGPHICFSAFGSGCCPGWMLAPGSGQCVLPLCSFGCGSGFCVAPNLCSCPDGERGVTCPEPLGNCGEYGCDLSCNHGGCQEVARVCPLGFSMVETDTGVRCNDINECLSAACEGPCVNTEGGFVCECGPGMQLAANRHSCQDTDECLATPCQHRCKNSVGSYRCSCRPGYHLHGNRHSCVDVNECRQPGERRACQHACHNTPGSFLCSCRPGYRLSRDRVSCEGFPKAILAPSPILQSLQHPPTLVLLPPGAGGPLPLPSPHLPAAAPGTSVPPSSPRDAVQPPPGTPTSAPLCWHRGAPREPGARWTEPGCQSCSCQGGQVLCEAITCLVPCSHPLPAPAGGCCPSCTGCLSNGVAHAEGEVFTPSDGNCTICVCLAGNISCISPECPPGSCPSASPPNCCSCQPGGVLPEEIEWLRVAVTHAWGPGGGSAPRLSPRCLPPAQQNAASVVGPTRTEPASAWMGTSAPPASAGAGRWSAPLPRARCWTVPSSSGSCAPGSAASAARTPRAPQAASWTTMGSSFPLDRSGLRVIPADGSVSCKRTDCVETCPYPIHIPGQCCPDCSAGDGDSRGRGDGTGLRALQPHSRPTGCTYMGRIFYNNETFPSLLDPCLSCICLLGSVACSPVDCAIFCTYPFHPEGECCPVCKDCNYEGRKVVNGQSFSPEGRPCTRCTCQLGEVSCEERPCPQSCTEPTACCPPCQADGQLQSSDTSPSLSPSPTPQPSSQSSSPSPSPSPSSSPSPSHEGTPQPPRHRLAQVLLHTTPLNPSLGGEPPPNAPSPPSGCPGEATGSPALSSSPSSRQDAQKHPEDVDMDT</sequence>
<dbReference type="InterPro" id="IPR009030">
    <property type="entry name" value="Growth_fac_rcpt_cys_sf"/>
</dbReference>
<keyword evidence="5" id="KW-0677">Repeat</keyword>
<feature type="domain" description="VWFC" evidence="12">
    <location>
        <begin position="331"/>
        <end position="388"/>
    </location>
</feature>
<evidence type="ECO:0000256" key="3">
    <source>
        <dbReference type="ARBA" id="ARBA00022536"/>
    </source>
</evidence>